<dbReference type="InterPro" id="IPR007860">
    <property type="entry name" value="DNA_mmatch_repair_MutS_con_dom"/>
</dbReference>
<dbReference type="InterPro" id="IPR016151">
    <property type="entry name" value="DNA_mismatch_repair_MutS_N"/>
</dbReference>
<feature type="region of interest" description="Disordered" evidence="9">
    <location>
        <begin position="17"/>
        <end position="183"/>
    </location>
</feature>
<evidence type="ECO:0000313" key="12">
    <source>
        <dbReference type="Proteomes" id="UP000070444"/>
    </source>
</evidence>
<dbReference type="Pfam" id="PF01624">
    <property type="entry name" value="MutS_I"/>
    <property type="match status" value="1"/>
</dbReference>
<evidence type="ECO:0000313" key="11">
    <source>
        <dbReference type="EMBL" id="KXN72910.1"/>
    </source>
</evidence>
<comment type="similarity">
    <text evidence="1 6 7">Belongs to the DNA mismatch repair MutS family.</text>
</comment>
<keyword evidence="2 6" id="KW-0547">Nucleotide-binding</keyword>
<dbReference type="OrthoDB" id="10252754at2759"/>
<dbReference type="InterPro" id="IPR036678">
    <property type="entry name" value="MutS_con_dom_sf"/>
</dbReference>
<dbReference type="GO" id="GO:0043111">
    <property type="term" value="P:replication fork arrest"/>
    <property type="evidence" value="ECO:0007669"/>
    <property type="project" value="EnsemblFungi"/>
</dbReference>
<evidence type="ECO:0000256" key="5">
    <source>
        <dbReference type="ARBA" id="ARBA00023125"/>
    </source>
</evidence>
<dbReference type="CDD" id="cd03286">
    <property type="entry name" value="ABC_MSH6_euk"/>
    <property type="match status" value="1"/>
</dbReference>
<dbReference type="GO" id="GO:0032137">
    <property type="term" value="F:guanine/thymine mispair binding"/>
    <property type="evidence" value="ECO:0007669"/>
    <property type="project" value="EnsemblFungi"/>
</dbReference>
<feature type="coiled-coil region" evidence="8">
    <location>
        <begin position="841"/>
        <end position="868"/>
    </location>
</feature>
<dbReference type="InterPro" id="IPR027417">
    <property type="entry name" value="P-loop_NTPase"/>
</dbReference>
<reference evidence="11 12" key="1">
    <citation type="journal article" date="2015" name="Genome Biol. Evol.">
        <title>Phylogenomic analyses indicate that early fungi evolved digesting cell walls of algal ancestors of land plants.</title>
        <authorList>
            <person name="Chang Y."/>
            <person name="Wang S."/>
            <person name="Sekimoto S."/>
            <person name="Aerts A.L."/>
            <person name="Choi C."/>
            <person name="Clum A."/>
            <person name="LaButti K.M."/>
            <person name="Lindquist E.A."/>
            <person name="Yee Ngan C."/>
            <person name="Ohm R.A."/>
            <person name="Salamov A.A."/>
            <person name="Grigoriev I.V."/>
            <person name="Spatafora J.W."/>
            <person name="Berbee M.L."/>
        </authorList>
    </citation>
    <scope>NUCLEOTIDE SEQUENCE [LARGE SCALE GENOMIC DNA]</scope>
    <source>
        <strain evidence="11 12">NRRL 28638</strain>
    </source>
</reference>
<evidence type="ECO:0000256" key="3">
    <source>
        <dbReference type="ARBA" id="ARBA00022763"/>
    </source>
</evidence>
<dbReference type="Gene3D" id="1.10.1420.10">
    <property type="match status" value="2"/>
</dbReference>
<dbReference type="GO" id="GO:0032138">
    <property type="term" value="F:single base insertion or deletion binding"/>
    <property type="evidence" value="ECO:0007669"/>
    <property type="project" value="EnsemblFungi"/>
</dbReference>
<protein>
    <recommendedName>
        <fullName evidence="6">DNA mismatch repair protein</fullName>
    </recommendedName>
</protein>
<evidence type="ECO:0000256" key="2">
    <source>
        <dbReference type="ARBA" id="ARBA00022741"/>
    </source>
</evidence>
<evidence type="ECO:0000259" key="10">
    <source>
        <dbReference type="PROSITE" id="PS00486"/>
    </source>
</evidence>
<dbReference type="SUPFAM" id="SSF48334">
    <property type="entry name" value="DNA repair protein MutS, domain III"/>
    <property type="match status" value="1"/>
</dbReference>
<evidence type="ECO:0000256" key="1">
    <source>
        <dbReference type="ARBA" id="ARBA00006271"/>
    </source>
</evidence>
<feature type="compositionally biased region" description="Basic and acidic residues" evidence="9">
    <location>
        <begin position="337"/>
        <end position="346"/>
    </location>
</feature>
<dbReference type="Pfam" id="PF05192">
    <property type="entry name" value="MutS_III"/>
    <property type="match status" value="1"/>
</dbReference>
<dbReference type="GO" id="GO:0140664">
    <property type="term" value="F:ATP-dependent DNA damage sensor activity"/>
    <property type="evidence" value="ECO:0007669"/>
    <property type="project" value="InterPro"/>
</dbReference>
<dbReference type="NCBIfam" id="NF003810">
    <property type="entry name" value="PRK05399.1"/>
    <property type="match status" value="1"/>
</dbReference>
<organism evidence="11 12">
    <name type="scientific">Conidiobolus coronatus (strain ATCC 28846 / CBS 209.66 / NRRL 28638)</name>
    <name type="common">Delacroixia coronata</name>
    <dbReference type="NCBI Taxonomy" id="796925"/>
    <lineage>
        <taxon>Eukaryota</taxon>
        <taxon>Fungi</taxon>
        <taxon>Fungi incertae sedis</taxon>
        <taxon>Zoopagomycota</taxon>
        <taxon>Entomophthoromycotina</taxon>
        <taxon>Entomophthoromycetes</taxon>
        <taxon>Entomophthorales</taxon>
        <taxon>Ancylistaceae</taxon>
        <taxon>Conidiobolus</taxon>
    </lineage>
</organism>
<dbReference type="SMART" id="SM00534">
    <property type="entry name" value="MUTSac"/>
    <property type="match status" value="1"/>
</dbReference>
<dbReference type="InterPro" id="IPR036187">
    <property type="entry name" value="DNA_mismatch_repair_MutS_sf"/>
</dbReference>
<accession>A0A137PD44</accession>
<feature type="compositionally biased region" description="Basic and acidic residues" evidence="9">
    <location>
        <begin position="161"/>
        <end position="178"/>
    </location>
</feature>
<dbReference type="GO" id="GO:0043570">
    <property type="term" value="P:maintenance of DNA repeat elements"/>
    <property type="evidence" value="ECO:0007669"/>
    <property type="project" value="EnsemblFungi"/>
</dbReference>
<feature type="compositionally biased region" description="Low complexity" evidence="9">
    <location>
        <begin position="263"/>
        <end position="279"/>
    </location>
</feature>
<dbReference type="Pfam" id="PF00488">
    <property type="entry name" value="MutS_V"/>
    <property type="match status" value="1"/>
</dbReference>
<feature type="compositionally biased region" description="Low complexity" evidence="9">
    <location>
        <begin position="311"/>
        <end position="329"/>
    </location>
</feature>
<dbReference type="Gene3D" id="3.40.50.300">
    <property type="entry name" value="P-loop containing nucleotide triphosphate hydrolases"/>
    <property type="match status" value="1"/>
</dbReference>
<keyword evidence="3 6" id="KW-0227">DNA damage</keyword>
<dbReference type="Pfam" id="PF05188">
    <property type="entry name" value="MutS_II"/>
    <property type="match status" value="1"/>
</dbReference>
<keyword evidence="5 6" id="KW-0238">DNA-binding</keyword>
<feature type="compositionally biased region" description="Polar residues" evidence="9">
    <location>
        <begin position="53"/>
        <end position="62"/>
    </location>
</feature>
<dbReference type="Gene3D" id="3.40.1170.10">
    <property type="entry name" value="DNA repair protein MutS, domain I"/>
    <property type="match status" value="1"/>
</dbReference>
<dbReference type="InterPro" id="IPR045076">
    <property type="entry name" value="MutS"/>
</dbReference>
<dbReference type="SUPFAM" id="SSF52540">
    <property type="entry name" value="P-loop containing nucleoside triphosphate hydrolases"/>
    <property type="match status" value="1"/>
</dbReference>
<dbReference type="InterPro" id="IPR007696">
    <property type="entry name" value="DNA_mismatch_repair_MutS_core"/>
</dbReference>
<keyword evidence="12" id="KW-1185">Reference proteome</keyword>
<dbReference type="GO" id="GO:0000400">
    <property type="term" value="F:four-way junction DNA binding"/>
    <property type="evidence" value="ECO:0007669"/>
    <property type="project" value="EnsemblFungi"/>
</dbReference>
<dbReference type="PIRSF" id="PIRSF037677">
    <property type="entry name" value="DNA_mis_repair_Msh6"/>
    <property type="match status" value="1"/>
</dbReference>
<comment type="function">
    <text evidence="6 7">Component of the post-replicative DNA mismatch repair system (MMR).</text>
</comment>
<dbReference type="AlphaFoldDB" id="A0A137PD44"/>
<evidence type="ECO:0000256" key="7">
    <source>
        <dbReference type="RuleBase" id="RU003756"/>
    </source>
</evidence>
<dbReference type="Gene3D" id="3.30.420.110">
    <property type="entry name" value="MutS, connector domain"/>
    <property type="match status" value="1"/>
</dbReference>
<evidence type="ECO:0000256" key="4">
    <source>
        <dbReference type="ARBA" id="ARBA00022840"/>
    </source>
</evidence>
<dbReference type="GO" id="GO:0032301">
    <property type="term" value="C:MutSalpha complex"/>
    <property type="evidence" value="ECO:0007669"/>
    <property type="project" value="EnsemblFungi"/>
</dbReference>
<dbReference type="PANTHER" id="PTHR11361:SF148">
    <property type="entry name" value="DNA MISMATCH REPAIR PROTEIN MSH6"/>
    <property type="match status" value="1"/>
</dbReference>
<feature type="compositionally biased region" description="Polar residues" evidence="9">
    <location>
        <begin position="86"/>
        <end position="118"/>
    </location>
</feature>
<feature type="region of interest" description="Disordered" evidence="9">
    <location>
        <begin position="204"/>
        <end position="231"/>
    </location>
</feature>
<proteinExistence type="inferred from homology"/>
<keyword evidence="6 7" id="KW-0234">DNA repair</keyword>
<dbReference type="STRING" id="796925.A0A137PD44"/>
<feature type="domain" description="DNA mismatch repair proteins mutS family" evidence="10">
    <location>
        <begin position="1099"/>
        <end position="1115"/>
    </location>
</feature>
<dbReference type="PROSITE" id="PS00486">
    <property type="entry name" value="DNA_MISMATCH_REPAIR_2"/>
    <property type="match status" value="1"/>
</dbReference>
<dbReference type="SUPFAM" id="SSF55271">
    <property type="entry name" value="DNA repair protein MutS, domain I"/>
    <property type="match status" value="1"/>
</dbReference>
<dbReference type="InterPro" id="IPR007861">
    <property type="entry name" value="DNA_mismatch_repair_MutS_clamp"/>
</dbReference>
<dbReference type="Proteomes" id="UP000070444">
    <property type="component" value="Unassembled WGS sequence"/>
</dbReference>
<dbReference type="PANTHER" id="PTHR11361">
    <property type="entry name" value="DNA MISMATCH REPAIR PROTEIN MUTS FAMILY MEMBER"/>
    <property type="match status" value="1"/>
</dbReference>
<dbReference type="EMBL" id="KQ964444">
    <property type="protein sequence ID" value="KXN72910.1"/>
    <property type="molecule type" value="Genomic_DNA"/>
</dbReference>
<dbReference type="GO" id="GO:0005524">
    <property type="term" value="F:ATP binding"/>
    <property type="evidence" value="ECO:0007669"/>
    <property type="project" value="UniProtKB-UniRule"/>
</dbReference>
<feature type="compositionally biased region" description="Polar residues" evidence="9">
    <location>
        <begin position="301"/>
        <end position="310"/>
    </location>
</feature>
<sequence>MTNNSLGLTEEQIARIEENRKKAIQKKGHQTGSSQKITSPFFNSTQKEESENDNGLTPSQLKTIEENKKKAMEKRKTKGSAAPPSGQRSILQFFKPTQTPTKSNSQTLATSPSKTPQASSQKSETKETTSSASSISKPTFSRPQVVTISDDEKNVNTNNKVQDEDTRMDIDDEVKPQEEDTAMDIDSEDELLINRAHSRNKRVINYGEGSSDNDDIEPSGSSLKKKYKDDDDEFHIDEETLAMINDIELEEDFWQKEKDQTDAASPKRAKSNSNSNSANWLDNYKASGSSTTTPVKPRIPSTPNRAQNTASVSSNSKPNPVSSTPKPTSFLQAPKSGKKDNEPERFRWLVDIRDAQSRRPTDPDYDPRSLFIPPSAYSKFTPFERQFWDIKKENFNTVIFFKKGKFYELYENDADIGHQKFDLKLTDRVNMKMVGVPEMSLDFWASKFIAAGYKVGKVEQMENAIGRSIREKETNSKTKIIERKLTTILSASTLVDPGLLTNDMAVYCMAITEQIDPNGTGGKFGIAFVDAASAEFHLAYLEDDENFTKFETLILQVQPSEVIYAKGSIRLSTLRSLKNNCPKLTLTPIAPIKEFWDANTTLSEFERKAYFGSDSNNWPETFKNYMTNDLVMSALGGLTWHLRYLKLDEDLLSVKNIKPFDPVKSFDTLVLDGPTLSNLEVLVNNIDGSDEGTVHQLLNHCLSSFGKRKFRNWLCHPLKDIDHINQRLDAIEDIDKSYELQAICNRLQGFPDLQRLITRVHSKSIKVKDFLSVLSGFNDAMKLFEDLKQIKLQLKSRLLINLCDKFPDLAHRLYEFDQAFDHEHAAKDGTIIPTPGRDAEYDRANQNLSDVEEELKNYLEKIKAQLKCPKIEYKHIGKELYQLEIPASKQVPVEFIKNGQTKAVKRYYTPVLRILVTKYNEAKEIQSNAADTALTRLCEVFDEDYDKWSEMVSCLATLDCLYSLYKSKSLMGEPCTRPQFIDHPKSLFEVKNLRHPCVVSQGKSDFIPNDTTLGGDEPDMILLTGPNMGGKSTLLRQTCVAVIMAQLGCYVPASSYKSTIFDRIFTRIGANDNILAGQSTFMVELSETAKILKEATNRSLVILDELGRGTSTFDGYAIAFSSLHYLTTQVRCLGLFSTHYGMLTEEMKDQPNISIKHMKCLANPNQREVTFLYKLTPGACPKSYGMNVASMAGIPEEIISKAELAAQQFEKDHQIIVDKANNSLSYQNEVQLSLIEKSNFANLMRKLL</sequence>
<dbReference type="OMA" id="TPMMAQY"/>
<name>A0A137PD44_CONC2</name>
<dbReference type="FunFam" id="1.10.1420.10:FF:000005">
    <property type="entry name" value="DNA mismatch repair protein"/>
    <property type="match status" value="1"/>
</dbReference>
<evidence type="ECO:0000256" key="6">
    <source>
        <dbReference type="PIRNR" id="PIRNR037677"/>
    </source>
</evidence>
<dbReference type="SMART" id="SM00533">
    <property type="entry name" value="MUTSd"/>
    <property type="match status" value="1"/>
</dbReference>
<feature type="compositionally biased region" description="Low complexity" evidence="9">
    <location>
        <begin position="128"/>
        <end position="141"/>
    </location>
</feature>
<evidence type="ECO:0000256" key="9">
    <source>
        <dbReference type="SAM" id="MobiDB-lite"/>
    </source>
</evidence>
<dbReference type="InterPro" id="IPR000432">
    <property type="entry name" value="DNA_mismatch_repair_MutS_C"/>
</dbReference>
<dbReference type="InterPro" id="IPR007695">
    <property type="entry name" value="DNA_mismatch_repair_MutS-lik_N"/>
</dbReference>
<gene>
    <name evidence="11" type="ORF">CONCODRAFT_77558</name>
</gene>
<keyword evidence="4 6" id="KW-0067">ATP-binding</keyword>
<dbReference type="FunFam" id="3.40.1170.10:FF:000002">
    <property type="entry name" value="DNA mismatch repair protein"/>
    <property type="match status" value="1"/>
</dbReference>
<dbReference type="GO" id="GO:0000710">
    <property type="term" value="P:meiotic mismatch repair"/>
    <property type="evidence" value="ECO:0007669"/>
    <property type="project" value="EnsemblFungi"/>
</dbReference>
<keyword evidence="8" id="KW-0175">Coiled coil</keyword>
<dbReference type="InterPro" id="IPR017261">
    <property type="entry name" value="DNA_mismatch_repair_MutS/MSH"/>
</dbReference>
<dbReference type="GO" id="GO:0036297">
    <property type="term" value="P:interstrand cross-link repair"/>
    <property type="evidence" value="ECO:0007669"/>
    <property type="project" value="EnsemblFungi"/>
</dbReference>
<dbReference type="Pfam" id="PF05190">
    <property type="entry name" value="MutS_IV"/>
    <property type="match status" value="1"/>
</dbReference>
<dbReference type="SUPFAM" id="SSF53150">
    <property type="entry name" value="DNA repair protein MutS, domain II"/>
    <property type="match status" value="1"/>
</dbReference>
<feature type="region of interest" description="Disordered" evidence="9">
    <location>
        <begin position="252"/>
        <end position="346"/>
    </location>
</feature>
<dbReference type="GO" id="GO:0016887">
    <property type="term" value="F:ATP hydrolysis activity"/>
    <property type="evidence" value="ECO:0007669"/>
    <property type="project" value="EnsemblFungi"/>
</dbReference>
<feature type="compositionally biased region" description="Polar residues" evidence="9">
    <location>
        <begin position="30"/>
        <end position="45"/>
    </location>
</feature>
<evidence type="ECO:0000256" key="8">
    <source>
        <dbReference type="SAM" id="Coils"/>
    </source>
</evidence>